<evidence type="ECO:0000259" key="1">
    <source>
        <dbReference type="SMART" id="SM00530"/>
    </source>
</evidence>
<dbReference type="Pfam" id="PF13560">
    <property type="entry name" value="HTH_31"/>
    <property type="match status" value="1"/>
</dbReference>
<dbReference type="AlphaFoldDB" id="A0A8H9INV3"/>
<reference evidence="2" key="1">
    <citation type="journal article" date="2014" name="Int. J. Syst. Evol. Microbiol.">
        <title>Complete genome sequence of Corynebacterium casei LMG S-19264T (=DSM 44701T), isolated from a smear-ripened cheese.</title>
        <authorList>
            <consortium name="US DOE Joint Genome Institute (JGI-PGF)"/>
            <person name="Walter F."/>
            <person name="Albersmeier A."/>
            <person name="Kalinowski J."/>
            <person name="Ruckert C."/>
        </authorList>
    </citation>
    <scope>NUCLEOTIDE SEQUENCE</scope>
    <source>
        <strain evidence="2">CGMCC 4.7679</strain>
    </source>
</reference>
<dbReference type="EMBL" id="BNAV01000001">
    <property type="protein sequence ID" value="GHF39322.1"/>
    <property type="molecule type" value="Genomic_DNA"/>
</dbReference>
<accession>A0A8H9INV3</accession>
<dbReference type="Gene3D" id="3.30.450.180">
    <property type="match status" value="1"/>
</dbReference>
<comment type="caution">
    <text evidence="2">The sequence shown here is derived from an EMBL/GenBank/DDBJ whole genome shotgun (WGS) entry which is preliminary data.</text>
</comment>
<gene>
    <name evidence="2" type="ORF">GCM10017566_10770</name>
</gene>
<proteinExistence type="predicted"/>
<dbReference type="SMART" id="SM00530">
    <property type="entry name" value="HTH_XRE"/>
    <property type="match status" value="1"/>
</dbReference>
<dbReference type="Pfam" id="PF17765">
    <property type="entry name" value="MLTR_LBD"/>
    <property type="match status" value="1"/>
</dbReference>
<dbReference type="PANTHER" id="PTHR35010">
    <property type="entry name" value="BLL4672 PROTEIN-RELATED"/>
    <property type="match status" value="1"/>
</dbReference>
<dbReference type="GO" id="GO:0003677">
    <property type="term" value="F:DNA binding"/>
    <property type="evidence" value="ECO:0007669"/>
    <property type="project" value="InterPro"/>
</dbReference>
<dbReference type="InterPro" id="IPR041413">
    <property type="entry name" value="MLTR_LBD"/>
</dbReference>
<dbReference type="SUPFAM" id="SSF47413">
    <property type="entry name" value="lambda repressor-like DNA-binding domains"/>
    <property type="match status" value="1"/>
</dbReference>
<evidence type="ECO:0000313" key="2">
    <source>
        <dbReference type="EMBL" id="GHF39322.1"/>
    </source>
</evidence>
<dbReference type="Gene3D" id="1.10.260.40">
    <property type="entry name" value="lambda repressor-like DNA-binding domains"/>
    <property type="match status" value="1"/>
</dbReference>
<feature type="domain" description="HTH cro/C1-type" evidence="1">
    <location>
        <begin position="13"/>
        <end position="85"/>
    </location>
</feature>
<dbReference type="InterPro" id="IPR001387">
    <property type="entry name" value="Cro/C1-type_HTH"/>
</dbReference>
<sequence>MTTTGRRPELSAFLRSRRARVTPDQVGMPPGARRRTPGLRREEVAQLAGVGVTWYTWLEQGRPINASAHVLGAIARTLRLDAAEREHLYRLAEVPPPAADAEAPAEVPGDLDTILRALDPLPAMVVNARTDVLRWNRAYAALHPGLVSAPSGERNTIWNLFAVSPAHTHIANRDEQAPEAVATFRYRYSRHLDEPHWQGFVARLCSASPLFAGLWATHDVAAPRLCDKRYDIPAVGEIALRSTGMDLTDHPGLRLVVHTPADERSRQHLDRILRQG</sequence>
<organism evidence="2 3">
    <name type="scientific">Amycolatopsis bartoniae</name>
    <dbReference type="NCBI Taxonomy" id="941986"/>
    <lineage>
        <taxon>Bacteria</taxon>
        <taxon>Bacillati</taxon>
        <taxon>Actinomycetota</taxon>
        <taxon>Actinomycetes</taxon>
        <taxon>Pseudonocardiales</taxon>
        <taxon>Pseudonocardiaceae</taxon>
        <taxon>Amycolatopsis</taxon>
    </lineage>
</organism>
<dbReference type="CDD" id="cd00093">
    <property type="entry name" value="HTH_XRE"/>
    <property type="match status" value="1"/>
</dbReference>
<reference evidence="2" key="2">
    <citation type="submission" date="2020-09" db="EMBL/GenBank/DDBJ databases">
        <authorList>
            <person name="Sun Q."/>
            <person name="Zhou Y."/>
        </authorList>
    </citation>
    <scope>NUCLEOTIDE SEQUENCE</scope>
    <source>
        <strain evidence="2">CGMCC 4.7679</strain>
    </source>
</reference>
<dbReference type="InterPro" id="IPR010982">
    <property type="entry name" value="Lambda_DNA-bd_dom_sf"/>
</dbReference>
<dbReference type="PANTHER" id="PTHR35010:SF2">
    <property type="entry name" value="BLL4672 PROTEIN"/>
    <property type="match status" value="1"/>
</dbReference>
<dbReference type="OrthoDB" id="4790304at2"/>
<protein>
    <submittedName>
        <fullName evidence="2">Transcriptional regulator</fullName>
    </submittedName>
</protein>
<name>A0A8H9INV3_9PSEU</name>
<dbReference type="RefSeq" id="WP_145935176.1">
    <property type="nucleotide sequence ID" value="NZ_BNAV01000001.1"/>
</dbReference>
<dbReference type="Proteomes" id="UP000658656">
    <property type="component" value="Unassembled WGS sequence"/>
</dbReference>
<keyword evidence="3" id="KW-1185">Reference proteome</keyword>
<evidence type="ECO:0000313" key="3">
    <source>
        <dbReference type="Proteomes" id="UP000658656"/>
    </source>
</evidence>